<gene>
    <name evidence="2" type="ORF">CA264_15845</name>
</gene>
<evidence type="ECO:0000313" key="3">
    <source>
        <dbReference type="Proteomes" id="UP000266292"/>
    </source>
</evidence>
<organism evidence="2 3">
    <name type="scientific">Pontibacter actiniarum</name>
    <dbReference type="NCBI Taxonomy" id="323450"/>
    <lineage>
        <taxon>Bacteria</taxon>
        <taxon>Pseudomonadati</taxon>
        <taxon>Bacteroidota</taxon>
        <taxon>Cytophagia</taxon>
        <taxon>Cytophagales</taxon>
        <taxon>Hymenobacteraceae</taxon>
        <taxon>Pontibacter</taxon>
    </lineage>
</organism>
<feature type="compositionally biased region" description="Basic and acidic residues" evidence="1">
    <location>
        <begin position="20"/>
        <end position="36"/>
    </location>
</feature>
<dbReference type="OrthoDB" id="852878at2"/>
<dbReference type="Proteomes" id="UP000266292">
    <property type="component" value="Chromosome"/>
</dbReference>
<dbReference type="RefSeq" id="WP_025608375.1">
    <property type="nucleotide sequence ID" value="NZ_CP021235.1"/>
</dbReference>
<feature type="compositionally biased region" description="Basic and acidic residues" evidence="1">
    <location>
        <begin position="1"/>
        <end position="10"/>
    </location>
</feature>
<dbReference type="KEGG" id="pact:CA264_15845"/>
<feature type="region of interest" description="Disordered" evidence="1">
    <location>
        <begin position="1"/>
        <end position="150"/>
    </location>
</feature>
<protein>
    <submittedName>
        <fullName evidence="2">Uncharacterized protein</fullName>
    </submittedName>
</protein>
<proteinExistence type="predicted"/>
<feature type="compositionally biased region" description="Basic and acidic residues" evidence="1">
    <location>
        <begin position="87"/>
        <end position="126"/>
    </location>
</feature>
<dbReference type="STRING" id="709015.GCA_000472485_03198"/>
<keyword evidence="3" id="KW-1185">Reference proteome</keyword>
<evidence type="ECO:0000256" key="1">
    <source>
        <dbReference type="SAM" id="MobiDB-lite"/>
    </source>
</evidence>
<reference evidence="3" key="1">
    <citation type="submission" date="2017-05" db="EMBL/GenBank/DDBJ databases">
        <authorList>
            <person name="Ray J."/>
            <person name="Price M."/>
            <person name="Deutschbauer A."/>
        </authorList>
    </citation>
    <scope>NUCLEOTIDE SEQUENCE [LARGE SCALE GENOMIC DNA]</scope>
    <source>
        <strain evidence="3">DSM 19842</strain>
    </source>
</reference>
<dbReference type="AlphaFoldDB" id="A0A1X9YVI3"/>
<evidence type="ECO:0000313" key="2">
    <source>
        <dbReference type="EMBL" id="ARS36774.1"/>
    </source>
</evidence>
<name>A0A1X9YVI3_9BACT</name>
<sequence>MQHEEQDPRHREHQRHRREQYHQMRHQDDDHFHDFSSRWSEPAPPIDLNRYDWQPRNVGRFERTGGYHREEWPNDQRYRRQPQRYQHHPDQHYHQMGEQQHREPIWRQRDVHFDPSNQRVEDRWFEDPTMPHPQQRPPRHYDGFWEDYED</sequence>
<accession>A0A1X9YVI3</accession>
<feature type="compositionally biased region" description="Basic and acidic residues" evidence="1">
    <location>
        <begin position="59"/>
        <end position="78"/>
    </location>
</feature>
<dbReference type="EMBL" id="CP021235">
    <property type="protein sequence ID" value="ARS36774.1"/>
    <property type="molecule type" value="Genomic_DNA"/>
</dbReference>